<evidence type="ECO:0000313" key="6">
    <source>
        <dbReference type="EMBL" id="QDZ18119.1"/>
    </source>
</evidence>
<organism evidence="6 7">
    <name type="scientific">Chloropicon primus</name>
    <dbReference type="NCBI Taxonomy" id="1764295"/>
    <lineage>
        <taxon>Eukaryota</taxon>
        <taxon>Viridiplantae</taxon>
        <taxon>Chlorophyta</taxon>
        <taxon>Chloropicophyceae</taxon>
        <taxon>Chloropicales</taxon>
        <taxon>Chloropicaceae</taxon>
        <taxon>Chloropicon</taxon>
    </lineage>
</organism>
<reference evidence="6 7" key="1">
    <citation type="submission" date="2018-07" db="EMBL/GenBank/DDBJ databases">
        <title>The complete nuclear genome of the prasinophyte Chloropicon primus (CCMP1205).</title>
        <authorList>
            <person name="Pombert J.-F."/>
            <person name="Otis C."/>
            <person name="Turmel M."/>
            <person name="Lemieux C."/>
        </authorList>
    </citation>
    <scope>NUCLEOTIDE SEQUENCE [LARGE SCALE GENOMIC DNA]</scope>
    <source>
        <strain evidence="6 7">CCMP1205</strain>
    </source>
</reference>
<dbReference type="SUPFAM" id="SSF48452">
    <property type="entry name" value="TPR-like"/>
    <property type="match status" value="1"/>
</dbReference>
<evidence type="ECO:0000256" key="1">
    <source>
        <dbReference type="ARBA" id="ARBA00022737"/>
    </source>
</evidence>
<dbReference type="Gene3D" id="1.25.40.10">
    <property type="entry name" value="Tetratricopeptide repeat domain"/>
    <property type="match status" value="1"/>
</dbReference>
<keyword evidence="2 3" id="KW-0802">TPR repeat</keyword>
<gene>
    <name evidence="6" type="ORF">A3770_01p06370</name>
</gene>
<dbReference type="PANTHER" id="PTHR11242:SF0">
    <property type="entry name" value="TPR_REGION DOMAIN-CONTAINING PROTEIN"/>
    <property type="match status" value="1"/>
</dbReference>
<keyword evidence="7" id="KW-1185">Reference proteome</keyword>
<dbReference type="Pfam" id="PF14559">
    <property type="entry name" value="TPR_19"/>
    <property type="match status" value="1"/>
</dbReference>
<dbReference type="AlphaFoldDB" id="A0A5B8MCK6"/>
<dbReference type="InterPro" id="IPR011990">
    <property type="entry name" value="TPR-like_helical_dom_sf"/>
</dbReference>
<proteinExistence type="predicted"/>
<dbReference type="InterPro" id="IPR019734">
    <property type="entry name" value="TPR_rpt"/>
</dbReference>
<feature type="coiled-coil region" evidence="4">
    <location>
        <begin position="351"/>
        <end position="385"/>
    </location>
</feature>
<dbReference type="InterPro" id="IPR039663">
    <property type="entry name" value="AIP/AIPL1/TTC9"/>
</dbReference>
<keyword evidence="1" id="KW-0677">Repeat</keyword>
<dbReference type="SMART" id="SM00028">
    <property type="entry name" value="TPR"/>
    <property type="match status" value="2"/>
</dbReference>
<name>A0A5B8MCK6_9CHLO</name>
<dbReference type="OrthoDB" id="5829758at2759"/>
<feature type="region of interest" description="Disordered" evidence="5">
    <location>
        <begin position="432"/>
        <end position="456"/>
    </location>
</feature>
<protein>
    <submittedName>
        <fullName evidence="6">Putative FKBP-type peptidyl-prolyl cis-trans isomerase</fullName>
    </submittedName>
</protein>
<feature type="repeat" description="TPR" evidence="3">
    <location>
        <begin position="125"/>
        <end position="158"/>
    </location>
</feature>
<keyword evidence="6" id="KW-0413">Isomerase</keyword>
<dbReference type="PANTHER" id="PTHR11242">
    <property type="entry name" value="ARYL HYDROCARBON RECEPTOR INTERACTING PROTEIN RELATED"/>
    <property type="match status" value="1"/>
</dbReference>
<dbReference type="GO" id="GO:0016853">
    <property type="term" value="F:isomerase activity"/>
    <property type="evidence" value="ECO:0007669"/>
    <property type="project" value="UniProtKB-KW"/>
</dbReference>
<evidence type="ECO:0000256" key="3">
    <source>
        <dbReference type="PROSITE-ProRule" id="PRU00339"/>
    </source>
</evidence>
<dbReference type="Proteomes" id="UP000316726">
    <property type="component" value="Chromosome 1"/>
</dbReference>
<dbReference type="STRING" id="1764295.A0A5B8MCK6"/>
<evidence type="ECO:0000256" key="4">
    <source>
        <dbReference type="SAM" id="Coils"/>
    </source>
</evidence>
<accession>A0A5B8MCK6</accession>
<evidence type="ECO:0000313" key="7">
    <source>
        <dbReference type="Proteomes" id="UP000316726"/>
    </source>
</evidence>
<evidence type="ECO:0000256" key="5">
    <source>
        <dbReference type="SAM" id="MobiDB-lite"/>
    </source>
</evidence>
<sequence>MTSPSSSSSSSSSVRQVQVSLAEFRDLASKQLDKALGLKEEGSRLYGEGRVEEASAKYLEVLVMIDAAKSVDALGRADFRDLRGRMEAVELVCHLNLAACALAENRYEAALEEARAALSIDGRSVKAMYRAGRALFAMSRFEEAAEALGEADRLSPSDRSIAPLLARARGNARKVLASQRAAFGGMFSKSSYIMKRSQEEEEESAARAAERESVEGSLKQCIQGGNEVSLIDRWVHNGVAGLQEEEVEALVRVAQRAAASGKLDSAKERALVAKHGLRIHAKGRGEEEEAPPSSDQQDLVRVQALTRKVQEGGALVEEEAAFLQNFRRGEILRLESQLRSTGLGEQDRMVLEGLRSQEKRYNERVVDYEKRSEEVETLLKRLESGRRVPLRQRLRMDDLLNEERIRLEAKDDEQGLTSTEWKLLRQIQEAQEEKKKKEGARRERLDQRKQALQIME</sequence>
<evidence type="ECO:0000256" key="2">
    <source>
        <dbReference type="ARBA" id="ARBA00022803"/>
    </source>
</evidence>
<keyword evidence="4" id="KW-0175">Coiled coil</keyword>
<feature type="compositionally biased region" description="Basic and acidic residues" evidence="5">
    <location>
        <begin position="432"/>
        <end position="449"/>
    </location>
</feature>
<dbReference type="EMBL" id="CP031034">
    <property type="protein sequence ID" value="QDZ18119.1"/>
    <property type="molecule type" value="Genomic_DNA"/>
</dbReference>
<dbReference type="PROSITE" id="PS50005">
    <property type="entry name" value="TPR"/>
    <property type="match status" value="1"/>
</dbReference>